<evidence type="ECO:0000256" key="6">
    <source>
        <dbReference type="ARBA" id="ARBA00022842"/>
    </source>
</evidence>
<name>A0ABW4NXQ6_9NOCA</name>
<gene>
    <name evidence="8" type="ORF">ACFSJG_01940</name>
</gene>
<proteinExistence type="inferred from homology"/>
<evidence type="ECO:0000256" key="5">
    <source>
        <dbReference type="ARBA" id="ARBA00022801"/>
    </source>
</evidence>
<dbReference type="InterPro" id="IPR005238">
    <property type="entry name" value="ComB-like"/>
</dbReference>
<evidence type="ECO:0000256" key="1">
    <source>
        <dbReference type="ARBA" id="ARBA00001946"/>
    </source>
</evidence>
<reference evidence="9" key="1">
    <citation type="journal article" date="2019" name="Int. J. Syst. Evol. Microbiol.">
        <title>The Global Catalogue of Microorganisms (GCM) 10K type strain sequencing project: providing services to taxonomists for standard genome sequencing and annotation.</title>
        <authorList>
            <consortium name="The Broad Institute Genomics Platform"/>
            <consortium name="The Broad Institute Genome Sequencing Center for Infectious Disease"/>
            <person name="Wu L."/>
            <person name="Ma J."/>
        </authorList>
    </citation>
    <scope>NUCLEOTIDE SEQUENCE [LARGE SCALE GENOMIC DNA]</scope>
    <source>
        <strain evidence="9">DT72</strain>
    </source>
</reference>
<organism evidence="8 9">
    <name type="scientific">Rhodococcus gannanensis</name>
    <dbReference type="NCBI Taxonomy" id="1960308"/>
    <lineage>
        <taxon>Bacteria</taxon>
        <taxon>Bacillati</taxon>
        <taxon>Actinomycetota</taxon>
        <taxon>Actinomycetes</taxon>
        <taxon>Mycobacteriales</taxon>
        <taxon>Nocardiaceae</taxon>
        <taxon>Rhodococcus</taxon>
    </lineage>
</organism>
<dbReference type="PANTHER" id="PTHR37311:SF1">
    <property type="entry name" value="2-PHOSPHOSULFOLACTATE PHOSPHATASE-RELATED"/>
    <property type="match status" value="1"/>
</dbReference>
<dbReference type="EC" id="3.1.3.71" evidence="3"/>
<keyword evidence="9" id="KW-1185">Reference proteome</keyword>
<comment type="cofactor">
    <cofactor evidence="1">
        <name>Mg(2+)</name>
        <dbReference type="ChEBI" id="CHEBI:18420"/>
    </cofactor>
</comment>
<dbReference type="EMBL" id="JBHUFB010000003">
    <property type="protein sequence ID" value="MFD1810962.1"/>
    <property type="molecule type" value="Genomic_DNA"/>
</dbReference>
<keyword evidence="6" id="KW-0460">Magnesium</keyword>
<dbReference type="Gene3D" id="3.90.1560.10">
    <property type="entry name" value="ComB-like"/>
    <property type="match status" value="1"/>
</dbReference>
<evidence type="ECO:0000256" key="3">
    <source>
        <dbReference type="ARBA" id="ARBA00012953"/>
    </source>
</evidence>
<evidence type="ECO:0000256" key="7">
    <source>
        <dbReference type="ARBA" id="ARBA00033711"/>
    </source>
</evidence>
<accession>A0ABW4NXQ6</accession>
<sequence length="255" mass="26336">MNPAHQQSDESIRFDWGPVGADAVGRDAGTAVVIDVLSFTTTLSVAVDRGAEVFPYRWHDDSAARHASEQDAVLAVGRRAATGGDVSLSPLTVRSAPALSRLVLPSPNGSAIAYALAAASSVCVGAALRNASAVAAWIAEKHRPETAVAVIAAGERWPDGTLRPAVEDLWGAGAVISALRVLRPDLSASPEAETASAAWQSVAHRVSGELERCASGRELVAGGFGADVAVAAEVDESRSVPVLDGDRFVDRAIRG</sequence>
<comment type="catalytic activity">
    <reaction evidence="7">
        <text>(2R)-O-phospho-3-sulfolactate + H2O = (2R)-3-sulfolactate + phosphate</text>
        <dbReference type="Rhea" id="RHEA:23416"/>
        <dbReference type="ChEBI" id="CHEBI:15377"/>
        <dbReference type="ChEBI" id="CHEBI:15597"/>
        <dbReference type="ChEBI" id="CHEBI:43474"/>
        <dbReference type="ChEBI" id="CHEBI:58738"/>
        <dbReference type="EC" id="3.1.3.71"/>
    </reaction>
</comment>
<evidence type="ECO:0000313" key="8">
    <source>
        <dbReference type="EMBL" id="MFD1810962.1"/>
    </source>
</evidence>
<evidence type="ECO:0000256" key="2">
    <source>
        <dbReference type="ARBA" id="ARBA00009997"/>
    </source>
</evidence>
<dbReference type="SUPFAM" id="SSF142823">
    <property type="entry name" value="ComB-like"/>
    <property type="match status" value="1"/>
</dbReference>
<dbReference type="InterPro" id="IPR036702">
    <property type="entry name" value="ComB-like_sf"/>
</dbReference>
<evidence type="ECO:0000313" key="9">
    <source>
        <dbReference type="Proteomes" id="UP001597286"/>
    </source>
</evidence>
<keyword evidence="5" id="KW-0378">Hydrolase</keyword>
<evidence type="ECO:0000256" key="4">
    <source>
        <dbReference type="ARBA" id="ARBA00021948"/>
    </source>
</evidence>
<protein>
    <recommendedName>
        <fullName evidence="4">Probable 2-phosphosulfolactate phosphatase</fullName>
        <ecNumber evidence="3">3.1.3.71</ecNumber>
    </recommendedName>
</protein>
<comment type="caution">
    <text evidence="8">The sequence shown here is derived from an EMBL/GenBank/DDBJ whole genome shotgun (WGS) entry which is preliminary data.</text>
</comment>
<dbReference type="RefSeq" id="WP_378483521.1">
    <property type="nucleotide sequence ID" value="NZ_JBHUFB010000003.1"/>
</dbReference>
<dbReference type="PANTHER" id="PTHR37311">
    <property type="entry name" value="2-PHOSPHOSULFOLACTATE PHOSPHATASE-RELATED"/>
    <property type="match status" value="1"/>
</dbReference>
<dbReference type="Pfam" id="PF04029">
    <property type="entry name" value="2-ph_phosp"/>
    <property type="match status" value="1"/>
</dbReference>
<comment type="similarity">
    <text evidence="2">Belongs to the ComB family.</text>
</comment>
<dbReference type="Proteomes" id="UP001597286">
    <property type="component" value="Unassembled WGS sequence"/>
</dbReference>